<keyword evidence="4" id="KW-0862">Zinc</keyword>
<dbReference type="Gene3D" id="3.30.160.60">
    <property type="entry name" value="Classic Zinc Finger"/>
    <property type="match status" value="1"/>
</dbReference>
<dbReference type="RefSeq" id="XP_024874810.1">
    <property type="nucleotide sequence ID" value="XM_025019042.1"/>
</dbReference>
<evidence type="ECO:0000256" key="2">
    <source>
        <dbReference type="ARBA" id="ARBA00022723"/>
    </source>
</evidence>
<keyword evidence="3 5" id="KW-0863">Zinc-finger</keyword>
<dbReference type="Pfam" id="PF00643">
    <property type="entry name" value="zf-B_box"/>
    <property type="match status" value="1"/>
</dbReference>
<feature type="domain" description="RING-type" evidence="8">
    <location>
        <begin position="96"/>
        <end position="134"/>
    </location>
</feature>
<feature type="domain" description="B box-type" evidence="9">
    <location>
        <begin position="162"/>
        <end position="210"/>
    </location>
</feature>
<evidence type="ECO:0000259" key="9">
    <source>
        <dbReference type="PROSITE" id="PS50119"/>
    </source>
</evidence>
<dbReference type="CDD" id="cd19814">
    <property type="entry name" value="Bbox1_RNF207-like"/>
    <property type="match status" value="1"/>
</dbReference>
<proteinExistence type="predicted"/>
<evidence type="ECO:0000256" key="1">
    <source>
        <dbReference type="ARBA" id="ARBA00021526"/>
    </source>
</evidence>
<evidence type="ECO:0000256" key="4">
    <source>
        <dbReference type="ARBA" id="ARBA00022833"/>
    </source>
</evidence>
<evidence type="ECO:0000256" key="3">
    <source>
        <dbReference type="ARBA" id="ARBA00022771"/>
    </source>
</evidence>
<evidence type="ECO:0000313" key="14">
    <source>
        <dbReference type="RefSeq" id="XP_024874812.1"/>
    </source>
</evidence>
<feature type="compositionally biased region" description="Low complexity" evidence="7">
    <location>
        <begin position="868"/>
        <end position="882"/>
    </location>
</feature>
<dbReference type="RefSeq" id="XP_024874809.1">
    <property type="nucleotide sequence ID" value="XM_025019041.1"/>
</dbReference>
<dbReference type="RefSeq" id="XP_024874811.1">
    <property type="nucleotide sequence ID" value="XM_025019043.1"/>
</dbReference>
<accession>A0A6J1PZI7</accession>
<organism evidence="10 15">
    <name type="scientific">Temnothorax curvispinosus</name>
    <dbReference type="NCBI Taxonomy" id="300111"/>
    <lineage>
        <taxon>Eukaryota</taxon>
        <taxon>Metazoa</taxon>
        <taxon>Ecdysozoa</taxon>
        <taxon>Arthropoda</taxon>
        <taxon>Hexapoda</taxon>
        <taxon>Insecta</taxon>
        <taxon>Pterygota</taxon>
        <taxon>Neoptera</taxon>
        <taxon>Endopterygota</taxon>
        <taxon>Hymenoptera</taxon>
        <taxon>Apocrita</taxon>
        <taxon>Aculeata</taxon>
        <taxon>Formicoidea</taxon>
        <taxon>Formicidae</taxon>
        <taxon>Myrmicinae</taxon>
        <taxon>Temnothorax</taxon>
    </lineage>
</organism>
<feature type="compositionally biased region" description="Polar residues" evidence="7">
    <location>
        <begin position="910"/>
        <end position="920"/>
    </location>
</feature>
<dbReference type="PROSITE" id="PS00518">
    <property type="entry name" value="ZF_RING_1"/>
    <property type="match status" value="1"/>
</dbReference>
<dbReference type="InterPro" id="IPR017907">
    <property type="entry name" value="Znf_RING_CS"/>
</dbReference>
<dbReference type="GO" id="GO:0008270">
    <property type="term" value="F:zinc ion binding"/>
    <property type="evidence" value="ECO:0007669"/>
    <property type="project" value="UniProtKB-KW"/>
</dbReference>
<dbReference type="GeneID" id="112456479"/>
<sequence length="991" mass="109452">MLLSTPFGRRSPAPFCTNTRVSPSRLAHPRRGARAWDRERCREARRKARVVRARVVNGGATQGGRVPATMASSGSAVDGVGDDGTAGGGPRNPLTCGVCHNYFNEPCLLSCFHTFCARCLHGPHIDGTIKCPLCGQQTQLKDGAQLPPPDQLIRQLVELANSENPPCANCDKRDKSTMFFCTTCGQALCTHCREHTHRAKMFSTHEVVHMSKCAKDTQRRCPSHGEQYIMFSQSAKCMLCTTCFRDTPPDARVHCVDIESAWQQASKKMERAVNSICELQAGIKDGVMALKSQLDELRHSLESEKRALTAFCHGMQEAITKTHAYVLAELQRQFDSKERMVRSQLLALGGALPVLQMHLMLCTAFTTGATKYQFLELAHPMLERLSRVAQLGHPSRPPLLAAHIKTTYRVDFARALHPYIGQVQTPKATAESLYDQMAGGHTIGQSEPQVLQSSKTAQRLPPKSGSDGGPFSNHCRTFDTQLKDLSQQLMTVRERLGELQRDVSVLKKANTPPLGMRYDHVARDCRLLEQQLEHHQMELERLRNVFDALWEEQMCRIHIEKEIFHSQMNDILSLRSEVKKLQIFAQELEPFVKSFSTGISAGEVSMAAADAANSQHLQALLDHLARIQMQEPPPHPQAQAPTKDHRHLRSTATSADNALYMKETKEIPTRCRTPSGGVGAVLDSSGNIVVYGTAKSTDPKRGVLSQLIEKARTQKDDRKKSPGREDGRDRSQSRRSRKSPDSAKPKTPPGSHSSGSKMRSLYRSLKGGTGDTSAEALDQAERCTDSQQPQSHIAGDEGEYQRISEASSMGDAKKRVQAQVHAVPADDQIRAIPSSKVAKIYPASDSEELFYGDGKAASDARRRRRASCDSLSTTGSGNSRRSSIADGTVGQQSIAQDPRKTLVVLIESASRTSSSLMQKQRSWETFPRPKSKRGAGGEGAGASSLGQLKKADSFEGHEEAVRTLVAAVHETRSQRHHHLHHHRHHRKSKTN</sequence>
<dbReference type="Gene3D" id="1.20.58.1540">
    <property type="entry name" value="Actin interacting protein 3, C-terminal domain"/>
    <property type="match status" value="1"/>
</dbReference>
<feature type="compositionally biased region" description="Polar residues" evidence="7">
    <location>
        <begin position="443"/>
        <end position="457"/>
    </location>
</feature>
<dbReference type="InterPro" id="IPR039320">
    <property type="entry name" value="RNF207"/>
</dbReference>
<feature type="coiled-coil region" evidence="6">
    <location>
        <begin position="482"/>
        <end position="545"/>
    </location>
</feature>
<dbReference type="GO" id="GO:0044325">
    <property type="term" value="F:transmembrane transporter binding"/>
    <property type="evidence" value="ECO:0007669"/>
    <property type="project" value="TreeGrafter"/>
</dbReference>
<dbReference type="OrthoDB" id="9049620at2759"/>
<feature type="compositionally biased region" description="Basic and acidic residues" evidence="7">
    <location>
        <begin position="949"/>
        <end position="961"/>
    </location>
</feature>
<evidence type="ECO:0000256" key="5">
    <source>
        <dbReference type="PROSITE-ProRule" id="PRU00024"/>
    </source>
</evidence>
<dbReference type="SMART" id="SM00184">
    <property type="entry name" value="RING"/>
    <property type="match status" value="1"/>
</dbReference>
<name>A0A6J1PZI7_9HYME</name>
<dbReference type="Gene3D" id="3.30.40.10">
    <property type="entry name" value="Zinc/RING finger domain, C3HC4 (zinc finger)"/>
    <property type="match status" value="1"/>
</dbReference>
<dbReference type="PROSITE" id="PS50119">
    <property type="entry name" value="ZF_BBOX"/>
    <property type="match status" value="1"/>
</dbReference>
<dbReference type="Proteomes" id="UP000504618">
    <property type="component" value="Unplaced"/>
</dbReference>
<evidence type="ECO:0000256" key="7">
    <source>
        <dbReference type="SAM" id="MobiDB-lite"/>
    </source>
</evidence>
<evidence type="ECO:0000259" key="8">
    <source>
        <dbReference type="PROSITE" id="PS50089"/>
    </source>
</evidence>
<evidence type="ECO:0000313" key="11">
    <source>
        <dbReference type="RefSeq" id="XP_024874809.1"/>
    </source>
</evidence>
<feature type="compositionally biased region" description="Basic and acidic residues" evidence="7">
    <location>
        <begin position="709"/>
        <end position="744"/>
    </location>
</feature>
<evidence type="ECO:0000313" key="10">
    <source>
        <dbReference type="Proteomes" id="UP000504618"/>
    </source>
</evidence>
<evidence type="ECO:0000313" key="15">
    <source>
        <dbReference type="RefSeq" id="XP_024874813.1"/>
    </source>
</evidence>
<evidence type="ECO:0000313" key="13">
    <source>
        <dbReference type="RefSeq" id="XP_024874811.1"/>
    </source>
</evidence>
<dbReference type="PROSITE" id="PS50089">
    <property type="entry name" value="ZF_RING_2"/>
    <property type="match status" value="1"/>
</dbReference>
<protein>
    <recommendedName>
        <fullName evidence="1">RING finger protein 207</fullName>
    </recommendedName>
</protein>
<evidence type="ECO:0000313" key="12">
    <source>
        <dbReference type="RefSeq" id="XP_024874810.1"/>
    </source>
</evidence>
<dbReference type="SUPFAM" id="SSF57850">
    <property type="entry name" value="RING/U-box"/>
    <property type="match status" value="1"/>
</dbReference>
<gene>
    <name evidence="11 12 13 14 15" type="primary">LOC112456479</name>
</gene>
<dbReference type="AlphaFoldDB" id="A0A6J1PZI7"/>
<dbReference type="RefSeq" id="XP_024874813.1">
    <property type="nucleotide sequence ID" value="XM_025019045.1"/>
</dbReference>
<dbReference type="InterPro" id="IPR013083">
    <property type="entry name" value="Znf_RING/FYVE/PHD"/>
</dbReference>
<dbReference type="InterPro" id="IPR001841">
    <property type="entry name" value="Znf_RING"/>
</dbReference>
<feature type="region of interest" description="Disordered" evidence="7">
    <location>
        <begin position="854"/>
        <end position="894"/>
    </location>
</feature>
<feature type="region of interest" description="Disordered" evidence="7">
    <location>
        <begin position="439"/>
        <end position="473"/>
    </location>
</feature>
<feature type="region of interest" description="Disordered" evidence="7">
    <location>
        <begin position="14"/>
        <end position="33"/>
    </location>
</feature>
<dbReference type="RefSeq" id="XP_024874812.1">
    <property type="nucleotide sequence ID" value="XM_025019044.1"/>
</dbReference>
<feature type="compositionally biased region" description="Basic residues" evidence="7">
    <location>
        <begin position="974"/>
        <end position="991"/>
    </location>
</feature>
<dbReference type="InterPro" id="IPR000315">
    <property type="entry name" value="Znf_B-box"/>
</dbReference>
<dbReference type="GO" id="GO:0030544">
    <property type="term" value="F:Hsp70 protein binding"/>
    <property type="evidence" value="ECO:0007669"/>
    <property type="project" value="InterPro"/>
</dbReference>
<reference evidence="11 12" key="1">
    <citation type="submission" date="2025-04" db="UniProtKB">
        <authorList>
            <consortium name="RefSeq"/>
        </authorList>
    </citation>
    <scope>IDENTIFICATION</scope>
    <source>
        <tissue evidence="11 12">Whole body</tissue>
    </source>
</reference>
<feature type="region of interest" description="Disordered" evidence="7">
    <location>
        <begin position="697"/>
        <end position="799"/>
    </location>
</feature>
<keyword evidence="2" id="KW-0479">Metal-binding</keyword>
<dbReference type="SMART" id="SM00336">
    <property type="entry name" value="BBOX"/>
    <property type="match status" value="1"/>
</dbReference>
<dbReference type="PANTHER" id="PTHR22635:SF0">
    <property type="entry name" value="RING FINGER PROTEIN 207"/>
    <property type="match status" value="1"/>
</dbReference>
<feature type="region of interest" description="Disordered" evidence="7">
    <location>
        <begin position="910"/>
        <end position="991"/>
    </location>
</feature>
<feature type="region of interest" description="Disordered" evidence="7">
    <location>
        <begin position="631"/>
        <end position="660"/>
    </location>
</feature>
<keyword evidence="6" id="KW-0175">Coiled coil</keyword>
<dbReference type="PANTHER" id="PTHR22635">
    <property type="entry name" value="RING FINGER PROTEIN 207"/>
    <property type="match status" value="1"/>
</dbReference>
<keyword evidence="10" id="KW-1185">Reference proteome</keyword>
<evidence type="ECO:0000256" key="6">
    <source>
        <dbReference type="SAM" id="Coils"/>
    </source>
</evidence>
<feature type="region of interest" description="Disordered" evidence="7">
    <location>
        <begin position="61"/>
        <end position="86"/>
    </location>
</feature>
<dbReference type="GO" id="GO:0048471">
    <property type="term" value="C:perinuclear region of cytoplasm"/>
    <property type="evidence" value="ECO:0007669"/>
    <property type="project" value="TreeGrafter"/>
</dbReference>